<evidence type="ECO:0000313" key="2">
    <source>
        <dbReference type="Proteomes" id="UP001062846"/>
    </source>
</evidence>
<accession>A0ACC0LSG5</accession>
<dbReference type="Proteomes" id="UP001062846">
    <property type="component" value="Chromosome 11"/>
</dbReference>
<sequence>MVFWEGYASDEAMGTFAPIVVYWLYAGFYQVLPPLDNYRLHTRKEEEERNLVPLRSVVKGVLLQQLVQATVAHGLFLVLCCAHAMERLAPSMILLTASSYQLLATVTSQASSSGDTLQPSLPVQILQIAIAMLVMDTWQYFVHRYMHQNKFLYRHIHSQHHRLVVPYAIGALYNHPLEGLLLDTFGGAISFLVSGMTARTAVIFFCFAVIKTVDDHCGLWLPGNIFHLFFQNNTAYHDIHHQLQGTKYNYSQPFFPIWDKLLGTHMPYRLVKRAEGGFEARVVKD</sequence>
<evidence type="ECO:0000313" key="1">
    <source>
        <dbReference type="EMBL" id="KAI8531600.1"/>
    </source>
</evidence>
<organism evidence="1 2">
    <name type="scientific">Rhododendron molle</name>
    <name type="common">Chinese azalea</name>
    <name type="synonym">Azalea mollis</name>
    <dbReference type="NCBI Taxonomy" id="49168"/>
    <lineage>
        <taxon>Eukaryota</taxon>
        <taxon>Viridiplantae</taxon>
        <taxon>Streptophyta</taxon>
        <taxon>Embryophyta</taxon>
        <taxon>Tracheophyta</taxon>
        <taxon>Spermatophyta</taxon>
        <taxon>Magnoliopsida</taxon>
        <taxon>eudicotyledons</taxon>
        <taxon>Gunneridae</taxon>
        <taxon>Pentapetalae</taxon>
        <taxon>asterids</taxon>
        <taxon>Ericales</taxon>
        <taxon>Ericaceae</taxon>
        <taxon>Ericoideae</taxon>
        <taxon>Rhodoreae</taxon>
        <taxon>Rhododendron</taxon>
    </lineage>
</organism>
<reference evidence="1" key="1">
    <citation type="submission" date="2022-02" db="EMBL/GenBank/DDBJ databases">
        <title>Plant Genome Project.</title>
        <authorList>
            <person name="Zhang R.-G."/>
        </authorList>
    </citation>
    <scope>NUCLEOTIDE SEQUENCE</scope>
    <source>
        <strain evidence="1">AT1</strain>
    </source>
</reference>
<proteinExistence type="predicted"/>
<dbReference type="EMBL" id="CM046398">
    <property type="protein sequence ID" value="KAI8531600.1"/>
    <property type="molecule type" value="Genomic_DNA"/>
</dbReference>
<comment type="caution">
    <text evidence="1">The sequence shown here is derived from an EMBL/GenBank/DDBJ whole genome shotgun (WGS) entry which is preliminary data.</text>
</comment>
<gene>
    <name evidence="1" type="ORF">RHMOL_Rhmol11G0149000</name>
</gene>
<keyword evidence="2" id="KW-1185">Reference proteome</keyword>
<name>A0ACC0LSG5_RHOML</name>
<protein>
    <submittedName>
        <fullName evidence="1">Uncharacterized protein</fullName>
    </submittedName>
</protein>